<dbReference type="Proteomes" id="UP000011560">
    <property type="component" value="Unassembled WGS sequence"/>
</dbReference>
<dbReference type="RefSeq" id="WP_007701157.1">
    <property type="nucleotide sequence ID" value="NZ_AOIQ01000014.1"/>
</dbReference>
<name>M0BKU7_9EURY</name>
<evidence type="ECO:0000313" key="1">
    <source>
        <dbReference type="EMBL" id="ELZ10933.1"/>
    </source>
</evidence>
<dbReference type="OrthoDB" id="199401at2157"/>
<dbReference type="AlphaFoldDB" id="M0BKU7"/>
<keyword evidence="2" id="KW-1185">Reference proteome</keyword>
<accession>M0BKU7</accession>
<protein>
    <submittedName>
        <fullName evidence="1">Uncharacterized protein</fullName>
    </submittedName>
</protein>
<proteinExistence type="predicted"/>
<gene>
    <name evidence="1" type="ORF">C479_08988</name>
</gene>
<dbReference type="EMBL" id="AOIQ01000014">
    <property type="protein sequence ID" value="ELZ10933.1"/>
    <property type="molecule type" value="Genomic_DNA"/>
</dbReference>
<evidence type="ECO:0000313" key="2">
    <source>
        <dbReference type="Proteomes" id="UP000011560"/>
    </source>
</evidence>
<reference evidence="1 2" key="1">
    <citation type="journal article" date="2014" name="PLoS Genet.">
        <title>Phylogenetically driven sequencing of extremely halophilic archaea reveals strategies for static and dynamic osmo-response.</title>
        <authorList>
            <person name="Becker E.A."/>
            <person name="Seitzer P.M."/>
            <person name="Tritt A."/>
            <person name="Larsen D."/>
            <person name="Krusor M."/>
            <person name="Yao A.I."/>
            <person name="Wu D."/>
            <person name="Madern D."/>
            <person name="Eisen J.A."/>
            <person name="Darling A.E."/>
            <person name="Facciotti M.T."/>
        </authorList>
    </citation>
    <scope>NUCLEOTIDE SEQUENCE [LARGE SCALE GENOMIC DNA]</scope>
    <source>
        <strain evidence="1 2">JCM 14624</strain>
    </source>
</reference>
<organism evidence="1 2">
    <name type="scientific">Halovivax asiaticus JCM 14624</name>
    <dbReference type="NCBI Taxonomy" id="1227490"/>
    <lineage>
        <taxon>Archaea</taxon>
        <taxon>Methanobacteriati</taxon>
        <taxon>Methanobacteriota</taxon>
        <taxon>Stenosarchaea group</taxon>
        <taxon>Halobacteria</taxon>
        <taxon>Halobacteriales</taxon>
        <taxon>Natrialbaceae</taxon>
        <taxon>Halovivax</taxon>
    </lineage>
</organism>
<comment type="caution">
    <text evidence="1">The sequence shown here is derived from an EMBL/GenBank/DDBJ whole genome shotgun (WGS) entry which is preliminary data.</text>
</comment>
<sequence length="183" mass="19665">MKRRNILQAIGAGSGAVLVGCLSNGTSDDADEPVASLALVEIENRTGEAVNVTVVARRNGTQVHEDRYSIAGVRTETSDGAGEHGVIDGVQLVEDWMGATDEYELEFEVPEHGLRTSFTSSDPIGEYQSASDRDLDGECYFVRVEVGDGSGNATPETVPERIGAWAMVYDHDVFEREHAGDCS</sequence>
<dbReference type="PROSITE" id="PS51257">
    <property type="entry name" value="PROKAR_LIPOPROTEIN"/>
    <property type="match status" value="1"/>
</dbReference>